<dbReference type="InterPro" id="IPR036188">
    <property type="entry name" value="FAD/NAD-bd_sf"/>
</dbReference>
<dbReference type="PANTHER" id="PTHR47469:SF2">
    <property type="entry name" value="OS06G0597600 PROTEIN"/>
    <property type="match status" value="1"/>
</dbReference>
<organism evidence="1 2">
    <name type="scientific">Lentithecium fluviatile CBS 122367</name>
    <dbReference type="NCBI Taxonomy" id="1168545"/>
    <lineage>
        <taxon>Eukaryota</taxon>
        <taxon>Fungi</taxon>
        <taxon>Dikarya</taxon>
        <taxon>Ascomycota</taxon>
        <taxon>Pezizomycotina</taxon>
        <taxon>Dothideomycetes</taxon>
        <taxon>Pleosporomycetidae</taxon>
        <taxon>Pleosporales</taxon>
        <taxon>Massarineae</taxon>
        <taxon>Lentitheciaceae</taxon>
        <taxon>Lentithecium</taxon>
    </lineage>
</organism>
<dbReference type="AlphaFoldDB" id="A0A6G1IK28"/>
<evidence type="ECO:0000313" key="2">
    <source>
        <dbReference type="Proteomes" id="UP000799291"/>
    </source>
</evidence>
<dbReference type="SUPFAM" id="SSF51905">
    <property type="entry name" value="FAD/NAD(P)-binding domain"/>
    <property type="match status" value="1"/>
</dbReference>
<dbReference type="InterPro" id="IPR053212">
    <property type="entry name" value="DHP_3-monooxygenase"/>
</dbReference>
<dbReference type="Proteomes" id="UP000799291">
    <property type="component" value="Unassembled WGS sequence"/>
</dbReference>
<sequence>MPEGLASTVQKTPSPFACKIFDVASPSAQFFGGKVFLVGDAQTTLRPNTGMGSGHAAHDCNVLERVIEGKKTPEEWERKVLRWSAAQRKYAEVIVCYAMVAKLQALWHGLGWLLLLLCQKLGLA</sequence>
<evidence type="ECO:0008006" key="3">
    <source>
        <dbReference type="Google" id="ProtNLM"/>
    </source>
</evidence>
<accession>A0A6G1IK28</accession>
<keyword evidence="2" id="KW-1185">Reference proteome</keyword>
<dbReference type="Gene3D" id="3.50.50.60">
    <property type="entry name" value="FAD/NAD(P)-binding domain"/>
    <property type="match status" value="1"/>
</dbReference>
<dbReference type="PANTHER" id="PTHR47469">
    <property type="entry name" value="MONOOXYGENASE-LIKE"/>
    <property type="match status" value="1"/>
</dbReference>
<protein>
    <recommendedName>
        <fullName evidence="3">FAD-binding domain-containing protein</fullName>
    </recommendedName>
</protein>
<proteinExistence type="predicted"/>
<dbReference type="OrthoDB" id="16820at2759"/>
<name>A0A6G1IK28_9PLEO</name>
<dbReference type="EMBL" id="MU005613">
    <property type="protein sequence ID" value="KAF2678343.1"/>
    <property type="molecule type" value="Genomic_DNA"/>
</dbReference>
<gene>
    <name evidence="1" type="ORF">K458DRAFT_395153</name>
</gene>
<evidence type="ECO:0000313" key="1">
    <source>
        <dbReference type="EMBL" id="KAF2678343.1"/>
    </source>
</evidence>
<reference evidence="1" key="1">
    <citation type="journal article" date="2020" name="Stud. Mycol.">
        <title>101 Dothideomycetes genomes: a test case for predicting lifestyles and emergence of pathogens.</title>
        <authorList>
            <person name="Haridas S."/>
            <person name="Albert R."/>
            <person name="Binder M."/>
            <person name="Bloem J."/>
            <person name="Labutti K."/>
            <person name="Salamov A."/>
            <person name="Andreopoulos B."/>
            <person name="Baker S."/>
            <person name="Barry K."/>
            <person name="Bills G."/>
            <person name="Bluhm B."/>
            <person name="Cannon C."/>
            <person name="Castanera R."/>
            <person name="Culley D."/>
            <person name="Daum C."/>
            <person name="Ezra D."/>
            <person name="Gonzalez J."/>
            <person name="Henrissat B."/>
            <person name="Kuo A."/>
            <person name="Liang C."/>
            <person name="Lipzen A."/>
            <person name="Lutzoni F."/>
            <person name="Magnuson J."/>
            <person name="Mondo S."/>
            <person name="Nolan M."/>
            <person name="Ohm R."/>
            <person name="Pangilinan J."/>
            <person name="Park H.-J."/>
            <person name="Ramirez L."/>
            <person name="Alfaro M."/>
            <person name="Sun H."/>
            <person name="Tritt A."/>
            <person name="Yoshinaga Y."/>
            <person name="Zwiers L.-H."/>
            <person name="Turgeon B."/>
            <person name="Goodwin S."/>
            <person name="Spatafora J."/>
            <person name="Crous P."/>
            <person name="Grigoriev I."/>
        </authorList>
    </citation>
    <scope>NUCLEOTIDE SEQUENCE</scope>
    <source>
        <strain evidence="1">CBS 122367</strain>
    </source>
</reference>